<dbReference type="AlphaFoldDB" id="A0A1H9RDH6"/>
<keyword evidence="3" id="KW-1185">Reference proteome</keyword>
<feature type="transmembrane region" description="Helical" evidence="1">
    <location>
        <begin position="122"/>
        <end position="140"/>
    </location>
</feature>
<feature type="transmembrane region" description="Helical" evidence="1">
    <location>
        <begin position="15"/>
        <end position="38"/>
    </location>
</feature>
<organism evidence="2 3">
    <name type="scientific">Corynebacterium cystitidis DSM 20524</name>
    <dbReference type="NCBI Taxonomy" id="1121357"/>
    <lineage>
        <taxon>Bacteria</taxon>
        <taxon>Bacillati</taxon>
        <taxon>Actinomycetota</taxon>
        <taxon>Actinomycetes</taxon>
        <taxon>Mycobacteriales</taxon>
        <taxon>Corynebacteriaceae</taxon>
        <taxon>Corynebacterium</taxon>
    </lineage>
</organism>
<keyword evidence="1" id="KW-0812">Transmembrane</keyword>
<name>A0A1H9RDH6_9CORY</name>
<protein>
    <submittedName>
        <fullName evidence="2">Uncharacterized protein</fullName>
    </submittedName>
</protein>
<dbReference type="EMBL" id="FOGQ01000002">
    <property type="protein sequence ID" value="SER70724.1"/>
    <property type="molecule type" value="Genomic_DNA"/>
</dbReference>
<reference evidence="3" key="1">
    <citation type="submission" date="2016-10" db="EMBL/GenBank/DDBJ databases">
        <authorList>
            <person name="Varghese N."/>
            <person name="Submissions S."/>
        </authorList>
    </citation>
    <scope>NUCLEOTIDE SEQUENCE [LARGE SCALE GENOMIC DNA]</scope>
    <source>
        <strain evidence="3">DSM 20524</strain>
    </source>
</reference>
<feature type="transmembrane region" description="Helical" evidence="1">
    <location>
        <begin position="97"/>
        <end position="116"/>
    </location>
</feature>
<feature type="transmembrane region" description="Helical" evidence="1">
    <location>
        <begin position="44"/>
        <end position="68"/>
    </location>
</feature>
<dbReference type="STRING" id="1121357.SAMN05661109_00857"/>
<accession>A0A1H9RDH6</accession>
<evidence type="ECO:0000313" key="2">
    <source>
        <dbReference type="EMBL" id="SER70724.1"/>
    </source>
</evidence>
<keyword evidence="1" id="KW-1133">Transmembrane helix</keyword>
<proteinExistence type="predicted"/>
<evidence type="ECO:0000256" key="1">
    <source>
        <dbReference type="SAM" id="Phobius"/>
    </source>
</evidence>
<sequence length="242" mass="27479">MQYWDYSRVRRRAIVLWWFSTPITMIMFPAAGWLGWYIEPSPSRLVALILLPVSLAVASLPSSLHLFINRPVPRLGFLFPTARWEGDVLTWEERPSLIFISKISGFITVASLLYLISVFPRYTVFSIVTTIVIGVLLLFWSHAPKRVIATPGYVRHTHVWRGRTDIHASGPNGIRWIYSHEASLPAIGGPMLVPYGDLQRTINNEPAPLRPFGINIFPFTNADRTEVIAWLRGETTTAPTLR</sequence>
<keyword evidence="1" id="KW-0472">Membrane</keyword>
<evidence type="ECO:0000313" key="3">
    <source>
        <dbReference type="Proteomes" id="UP000198929"/>
    </source>
</evidence>
<dbReference type="Proteomes" id="UP000198929">
    <property type="component" value="Unassembled WGS sequence"/>
</dbReference>
<gene>
    <name evidence="2" type="ORF">SAMN05661109_00857</name>
</gene>